<evidence type="ECO:0000313" key="1">
    <source>
        <dbReference type="EMBL" id="KAK6624411.1"/>
    </source>
</evidence>
<organism evidence="1 2">
    <name type="scientific">Polyplax serrata</name>
    <name type="common">Common mouse louse</name>
    <dbReference type="NCBI Taxonomy" id="468196"/>
    <lineage>
        <taxon>Eukaryota</taxon>
        <taxon>Metazoa</taxon>
        <taxon>Ecdysozoa</taxon>
        <taxon>Arthropoda</taxon>
        <taxon>Hexapoda</taxon>
        <taxon>Insecta</taxon>
        <taxon>Pterygota</taxon>
        <taxon>Neoptera</taxon>
        <taxon>Paraneoptera</taxon>
        <taxon>Psocodea</taxon>
        <taxon>Troctomorpha</taxon>
        <taxon>Phthiraptera</taxon>
        <taxon>Anoplura</taxon>
        <taxon>Polyplacidae</taxon>
        <taxon>Polyplax</taxon>
    </lineage>
</organism>
<name>A0ABR1APK0_POLSC</name>
<dbReference type="Proteomes" id="UP001359485">
    <property type="component" value="Unassembled WGS sequence"/>
</dbReference>
<gene>
    <name evidence="1" type="ORF">RUM44_011270</name>
</gene>
<keyword evidence="2" id="KW-1185">Reference proteome</keyword>
<accession>A0ABR1APK0</accession>
<comment type="caution">
    <text evidence="1">The sequence shown here is derived from an EMBL/GenBank/DDBJ whole genome shotgun (WGS) entry which is preliminary data.</text>
</comment>
<sequence length="151" mass="16308">MMNLNLEHLVPEHLRRIPTGYLDLRDQGSQYFPRRNFSLYSGAFHLLIFPGRRLTLAATGDVTGLSPAGVNGKTRGPDVGDGSQVGVQGCSEAIPPDRLSLIPTVVFDKCVPHLVKSTKNVEAPVRTCFPVSVESSEDFSGALTVVGGEMR</sequence>
<protein>
    <submittedName>
        <fullName evidence="1">Uncharacterized protein</fullName>
    </submittedName>
</protein>
<proteinExistence type="predicted"/>
<evidence type="ECO:0000313" key="2">
    <source>
        <dbReference type="Proteomes" id="UP001359485"/>
    </source>
</evidence>
<reference evidence="1 2" key="1">
    <citation type="submission" date="2023-09" db="EMBL/GenBank/DDBJ databases">
        <title>Genomes of two closely related lineages of the louse Polyplax serrata with different host specificities.</title>
        <authorList>
            <person name="Martinu J."/>
            <person name="Tarabai H."/>
            <person name="Stefka J."/>
            <person name="Hypsa V."/>
        </authorList>
    </citation>
    <scope>NUCLEOTIDE SEQUENCE [LARGE SCALE GENOMIC DNA]</scope>
    <source>
        <strain evidence="1">98ZLc_SE</strain>
    </source>
</reference>
<dbReference type="EMBL" id="JAWJWF010000046">
    <property type="protein sequence ID" value="KAK6624411.1"/>
    <property type="molecule type" value="Genomic_DNA"/>
</dbReference>